<gene>
    <name evidence="7" type="primary">glf</name>
    <name evidence="7" type="ORF">ACFSB2_05500</name>
</gene>
<protein>
    <submittedName>
        <fullName evidence="7">UDP-galactopyranose mutase</fullName>
        <ecNumber evidence="7">5.4.99.9</ecNumber>
    </submittedName>
</protein>
<dbReference type="Proteomes" id="UP001597079">
    <property type="component" value="Unassembled WGS sequence"/>
</dbReference>
<comment type="caution">
    <text evidence="7">The sequence shown here is derived from an EMBL/GenBank/DDBJ whole genome shotgun (WGS) entry which is preliminary data.</text>
</comment>
<evidence type="ECO:0000313" key="8">
    <source>
        <dbReference type="Proteomes" id="UP001597079"/>
    </source>
</evidence>
<dbReference type="RefSeq" id="WP_377941969.1">
    <property type="nucleotide sequence ID" value="NZ_JBHUCX010000018.1"/>
</dbReference>
<name>A0ABW4JGJ7_9BACL</name>
<reference evidence="8" key="1">
    <citation type="journal article" date="2019" name="Int. J. Syst. Evol. Microbiol.">
        <title>The Global Catalogue of Microorganisms (GCM) 10K type strain sequencing project: providing services to taxonomists for standard genome sequencing and annotation.</title>
        <authorList>
            <consortium name="The Broad Institute Genomics Platform"/>
            <consortium name="The Broad Institute Genome Sequencing Center for Infectious Disease"/>
            <person name="Wu L."/>
            <person name="Ma J."/>
        </authorList>
    </citation>
    <scope>NUCLEOTIDE SEQUENCE [LARGE SCALE GENOMIC DNA]</scope>
    <source>
        <strain evidence="8">CGMCC 1.12286</strain>
    </source>
</reference>
<dbReference type="SUPFAM" id="SSF54373">
    <property type="entry name" value="FAD-linked reductases, C-terminal domain"/>
    <property type="match status" value="1"/>
</dbReference>
<dbReference type="PANTHER" id="PTHR21197">
    <property type="entry name" value="UDP-GALACTOPYRANOSE MUTASE"/>
    <property type="match status" value="1"/>
</dbReference>
<evidence type="ECO:0000259" key="6">
    <source>
        <dbReference type="Pfam" id="PF03275"/>
    </source>
</evidence>
<evidence type="ECO:0000256" key="4">
    <source>
        <dbReference type="ARBA" id="ARBA00022827"/>
    </source>
</evidence>
<sequence>MDFKYIVVGAGFSGIVMAERISTVLGERTILLEQRNHIGGNAYDYYDEYGNLIHKYGPHIFHTTLPVVWNYLSQFTDWIPYEHKVLGSIDGQLMPIPFNLNSLHLAFPSKMAMRLEDKLIDGYGYNVKVPILKLRNNDDPELQFLADYIYEKVFLNYTIKQWGVSPEELSPSVTARVPVYVSRDDRYFQDKYQAMPRHGYTQMFENMLNSKLIHLMLNTDYKDVLSVDLETGEITFLGQPFDGKLIYTGPLDYFFDFKYGPLPYRSLRFEFENHATNSYQRVGTVNYPCDYDYTRVTEFKHLTHQQSQSTTIVREYPEPYEREKNLPYYPIKNDANAELLGLYHADARRLSNVFFLGRLAEYQYYNMDAVVSKALKVFSQNVCGGPQDT</sequence>
<evidence type="ECO:0000256" key="1">
    <source>
        <dbReference type="ARBA" id="ARBA00001974"/>
    </source>
</evidence>
<feature type="domain" description="UDP-galactopyranose mutase C-terminal" evidence="6">
    <location>
        <begin position="152"/>
        <end position="364"/>
    </location>
</feature>
<dbReference type="Pfam" id="PF03275">
    <property type="entry name" value="GLF"/>
    <property type="match status" value="1"/>
</dbReference>
<accession>A0ABW4JGJ7</accession>
<comment type="cofactor">
    <cofactor evidence="1">
        <name>FAD</name>
        <dbReference type="ChEBI" id="CHEBI:57692"/>
    </cofactor>
</comment>
<evidence type="ECO:0000256" key="2">
    <source>
        <dbReference type="ARBA" id="ARBA00009321"/>
    </source>
</evidence>
<dbReference type="NCBIfam" id="TIGR00031">
    <property type="entry name" value="UDP-GALP_mutase"/>
    <property type="match status" value="1"/>
</dbReference>
<keyword evidence="8" id="KW-1185">Reference proteome</keyword>
<dbReference type="InterPro" id="IPR015899">
    <property type="entry name" value="UDP-GalPyranose_mutase_C"/>
</dbReference>
<dbReference type="PANTHER" id="PTHR21197:SF0">
    <property type="entry name" value="UDP-GALACTOPYRANOSE MUTASE"/>
    <property type="match status" value="1"/>
</dbReference>
<keyword evidence="4" id="KW-0274">FAD</keyword>
<keyword evidence="5 7" id="KW-0413">Isomerase</keyword>
<keyword evidence="3" id="KW-0285">Flavoprotein</keyword>
<dbReference type="Pfam" id="PF13450">
    <property type="entry name" value="NAD_binding_8"/>
    <property type="match status" value="1"/>
</dbReference>
<evidence type="ECO:0000256" key="3">
    <source>
        <dbReference type="ARBA" id="ARBA00022630"/>
    </source>
</evidence>
<evidence type="ECO:0000256" key="5">
    <source>
        <dbReference type="ARBA" id="ARBA00023235"/>
    </source>
</evidence>
<organism evidence="7 8">
    <name type="scientific">Alicyclobacillus fodiniaquatilis</name>
    <dbReference type="NCBI Taxonomy" id="1661150"/>
    <lineage>
        <taxon>Bacteria</taxon>
        <taxon>Bacillati</taxon>
        <taxon>Bacillota</taxon>
        <taxon>Bacilli</taxon>
        <taxon>Bacillales</taxon>
        <taxon>Alicyclobacillaceae</taxon>
        <taxon>Alicyclobacillus</taxon>
    </lineage>
</organism>
<dbReference type="SUPFAM" id="SSF51971">
    <property type="entry name" value="Nucleotide-binding domain"/>
    <property type="match status" value="1"/>
</dbReference>
<dbReference type="Gene3D" id="3.40.50.720">
    <property type="entry name" value="NAD(P)-binding Rossmann-like Domain"/>
    <property type="match status" value="3"/>
</dbReference>
<comment type="similarity">
    <text evidence="2">Belongs to the UDP-galactopyranose/dTDP-fucopyranose mutase family.</text>
</comment>
<dbReference type="InterPro" id="IPR004379">
    <property type="entry name" value="UDP-GALP_mutase"/>
</dbReference>
<dbReference type="EMBL" id="JBHUCX010000018">
    <property type="protein sequence ID" value="MFD1674167.1"/>
    <property type="molecule type" value="Genomic_DNA"/>
</dbReference>
<proteinExistence type="inferred from homology"/>
<evidence type="ECO:0000313" key="7">
    <source>
        <dbReference type="EMBL" id="MFD1674167.1"/>
    </source>
</evidence>
<dbReference type="EC" id="5.4.99.9" evidence="7"/>
<dbReference type="GO" id="GO:0008767">
    <property type="term" value="F:UDP-galactopyranose mutase activity"/>
    <property type="evidence" value="ECO:0007669"/>
    <property type="project" value="UniProtKB-EC"/>
</dbReference>